<name>A0ACC2MC32_PERAE</name>
<dbReference type="Proteomes" id="UP001234297">
    <property type="component" value="Chromosome 2"/>
</dbReference>
<evidence type="ECO:0000313" key="2">
    <source>
        <dbReference type="Proteomes" id="UP001234297"/>
    </source>
</evidence>
<evidence type="ECO:0000313" key="1">
    <source>
        <dbReference type="EMBL" id="KAJ8643174.1"/>
    </source>
</evidence>
<reference evidence="1 2" key="1">
    <citation type="journal article" date="2022" name="Hortic Res">
        <title>A haplotype resolved chromosomal level avocado genome allows analysis of novel avocado genes.</title>
        <authorList>
            <person name="Nath O."/>
            <person name="Fletcher S.J."/>
            <person name="Hayward A."/>
            <person name="Shaw L.M."/>
            <person name="Masouleh A.K."/>
            <person name="Furtado A."/>
            <person name="Henry R.J."/>
            <person name="Mitter N."/>
        </authorList>
    </citation>
    <scope>NUCLEOTIDE SEQUENCE [LARGE SCALE GENOMIC DNA]</scope>
    <source>
        <strain evidence="2">cv. Hass</strain>
    </source>
</reference>
<organism evidence="1 2">
    <name type="scientific">Persea americana</name>
    <name type="common">Avocado</name>
    <dbReference type="NCBI Taxonomy" id="3435"/>
    <lineage>
        <taxon>Eukaryota</taxon>
        <taxon>Viridiplantae</taxon>
        <taxon>Streptophyta</taxon>
        <taxon>Embryophyta</taxon>
        <taxon>Tracheophyta</taxon>
        <taxon>Spermatophyta</taxon>
        <taxon>Magnoliopsida</taxon>
        <taxon>Magnoliidae</taxon>
        <taxon>Laurales</taxon>
        <taxon>Lauraceae</taxon>
        <taxon>Persea</taxon>
    </lineage>
</organism>
<comment type="caution">
    <text evidence="1">The sequence shown here is derived from an EMBL/GenBank/DDBJ whole genome shotgun (WGS) entry which is preliminary data.</text>
</comment>
<protein>
    <submittedName>
        <fullName evidence="1">Uncharacterized protein</fullName>
    </submittedName>
</protein>
<proteinExistence type="predicted"/>
<dbReference type="EMBL" id="CM056810">
    <property type="protein sequence ID" value="KAJ8643174.1"/>
    <property type="molecule type" value="Genomic_DNA"/>
</dbReference>
<gene>
    <name evidence="1" type="ORF">MRB53_004922</name>
</gene>
<keyword evidence="2" id="KW-1185">Reference proteome</keyword>
<accession>A0ACC2MC32</accession>
<sequence length="124" mass="14075">MDAHMEGLRLRQRILNRLVILHWTVIIGWIIPLREDILPLNWQRWRLLFIKTMMLSAGIAPHRREVALPVPLVTGKLLASSPRVAGVRVAVAVLVRRWFPEPELEEEDSRKGAVLGSAGPHLSV</sequence>